<dbReference type="PANTHER" id="PTHR31306:SF4">
    <property type="entry name" value="ALPHA-1,2-GALACTOSYLTRANSFERASE"/>
    <property type="match status" value="1"/>
</dbReference>
<sequence length="328" mass="36719">MAMRPPASSSSFRWQKPRPLHRRLPPLLLLLVSAASFLLALAFARAAAAGLLRHANSFGRRCSPEGYVGEEAEAAAAQQQRRRPRIAMVSFSDEAEGGGRLRSFRGVGEAVAGNKRSYAGGMGYRYVDARKLVDPGRPPSWSKILAVQSLLPRYDWVFWNDADTMVMNPSISLESILHAAIGHMDFDKAPDLVVTEDTNGVNAGVFFVRRSKWSERFLQIWWNETSFIQFGSTKSGDNDALKHLIYGLSEEELQAHVAISPMQCLFNSYPWIPTLKSVLRLLASPKATWNGVYSDGDFLLHLAGVDDKRKWVANLIEEMHTVWPMKEK</sequence>
<reference evidence="6 7" key="1">
    <citation type="submission" date="2020-08" db="EMBL/GenBank/DDBJ databases">
        <title>Plant Genome Project.</title>
        <authorList>
            <person name="Zhang R.-G."/>
        </authorList>
    </citation>
    <scope>NUCLEOTIDE SEQUENCE [LARGE SCALE GENOMIC DNA]</scope>
    <source>
        <tissue evidence="6">Rhizome</tissue>
    </source>
</reference>
<dbReference type="PANTHER" id="PTHR31306">
    <property type="entry name" value="ALPHA-1,6-MANNOSYLTRANSFERASE MNN11-RELATED"/>
    <property type="match status" value="1"/>
</dbReference>
<keyword evidence="3" id="KW-0808">Transferase</keyword>
<evidence type="ECO:0000313" key="7">
    <source>
        <dbReference type="Proteomes" id="UP000734854"/>
    </source>
</evidence>
<organism evidence="6 7">
    <name type="scientific">Zingiber officinale</name>
    <name type="common">Ginger</name>
    <name type="synonym">Amomum zingiber</name>
    <dbReference type="NCBI Taxonomy" id="94328"/>
    <lineage>
        <taxon>Eukaryota</taxon>
        <taxon>Viridiplantae</taxon>
        <taxon>Streptophyta</taxon>
        <taxon>Embryophyta</taxon>
        <taxon>Tracheophyta</taxon>
        <taxon>Spermatophyta</taxon>
        <taxon>Magnoliopsida</taxon>
        <taxon>Liliopsida</taxon>
        <taxon>Zingiberales</taxon>
        <taxon>Zingiberaceae</taxon>
        <taxon>Zingiber</taxon>
    </lineage>
</organism>
<evidence type="ECO:0000256" key="2">
    <source>
        <dbReference type="ARBA" id="ARBA00022676"/>
    </source>
</evidence>
<comment type="caution">
    <text evidence="6">The sequence shown here is derived from an EMBL/GenBank/DDBJ whole genome shotgun (WGS) entry which is preliminary data.</text>
</comment>
<evidence type="ECO:0000256" key="1">
    <source>
        <dbReference type="ARBA" id="ARBA00004323"/>
    </source>
</evidence>
<evidence type="ECO:0000313" key="6">
    <source>
        <dbReference type="EMBL" id="KAG6500204.1"/>
    </source>
</evidence>
<keyword evidence="7" id="KW-1185">Reference proteome</keyword>
<evidence type="ECO:0000256" key="3">
    <source>
        <dbReference type="ARBA" id="ARBA00022679"/>
    </source>
</evidence>
<evidence type="ECO:0000256" key="5">
    <source>
        <dbReference type="ARBA" id="ARBA00023034"/>
    </source>
</evidence>
<accession>A0A8J5G802</accession>
<keyword evidence="2" id="KW-0328">Glycosyltransferase</keyword>
<dbReference type="InterPro" id="IPR008630">
    <property type="entry name" value="Glyco_trans_34"/>
</dbReference>
<protein>
    <submittedName>
        <fullName evidence="6">Uncharacterized protein</fullName>
    </submittedName>
</protein>
<dbReference type="AlphaFoldDB" id="A0A8J5G802"/>
<dbReference type="EMBL" id="JACMSC010000011">
    <property type="protein sequence ID" value="KAG6500204.1"/>
    <property type="molecule type" value="Genomic_DNA"/>
</dbReference>
<proteinExistence type="predicted"/>
<comment type="subcellular location">
    <subcellularLocation>
        <location evidence="1">Golgi apparatus membrane</location>
        <topology evidence="1">Single-pass type II membrane protein</topology>
    </subcellularLocation>
</comment>
<keyword evidence="5" id="KW-0333">Golgi apparatus</keyword>
<dbReference type="GO" id="GO:0016757">
    <property type="term" value="F:glycosyltransferase activity"/>
    <property type="evidence" value="ECO:0007669"/>
    <property type="project" value="UniProtKB-KW"/>
</dbReference>
<evidence type="ECO:0000256" key="4">
    <source>
        <dbReference type="ARBA" id="ARBA00022968"/>
    </source>
</evidence>
<dbReference type="GO" id="GO:0000139">
    <property type="term" value="C:Golgi membrane"/>
    <property type="evidence" value="ECO:0007669"/>
    <property type="project" value="UniProtKB-SubCell"/>
</dbReference>
<keyword evidence="4" id="KW-0812">Transmembrane</keyword>
<keyword evidence="4" id="KW-0735">Signal-anchor</keyword>
<gene>
    <name evidence="6" type="ORF">ZIOFF_040046</name>
</gene>
<dbReference type="Proteomes" id="UP000734854">
    <property type="component" value="Unassembled WGS sequence"/>
</dbReference>
<dbReference type="GO" id="GO:0006487">
    <property type="term" value="P:protein N-linked glycosylation"/>
    <property type="evidence" value="ECO:0007669"/>
    <property type="project" value="TreeGrafter"/>
</dbReference>
<name>A0A8J5G802_ZINOF</name>
<dbReference type="OrthoDB" id="407658at2759"/>
<dbReference type="Pfam" id="PF05637">
    <property type="entry name" value="Glyco_transf_34"/>
    <property type="match status" value="1"/>
</dbReference>